<sequence length="101" mass="11034">MNKQTEKQPVILTCKHCHTEVEADDRGKTRFCPACGKPLFPVCPACGAEIQDGDRFCRYCGFDNAPSVKEPDAAEEPETPHEDTGETETSDETDGAVEETA</sequence>
<accession>A0A806K132</accession>
<feature type="region of interest" description="Disordered" evidence="1">
    <location>
        <begin position="65"/>
        <end position="101"/>
    </location>
</feature>
<proteinExistence type="predicted"/>
<dbReference type="EMBL" id="JQ844235">
    <property type="protein sequence ID" value="AGS53516.1"/>
    <property type="molecule type" value="Genomic_DNA"/>
</dbReference>
<name>A0A806K132_9BACT</name>
<evidence type="ECO:0000313" key="3">
    <source>
        <dbReference type="EMBL" id="AGS53516.1"/>
    </source>
</evidence>
<evidence type="ECO:0000256" key="1">
    <source>
        <dbReference type="SAM" id="MobiDB-lite"/>
    </source>
</evidence>
<organism evidence="3">
    <name type="scientific">uncultured bacterium contig00055</name>
    <dbReference type="NCBI Taxonomy" id="1181539"/>
    <lineage>
        <taxon>Bacteria</taxon>
        <taxon>environmental samples</taxon>
    </lineage>
</organism>
<evidence type="ECO:0000259" key="2">
    <source>
        <dbReference type="Pfam" id="PF12773"/>
    </source>
</evidence>
<dbReference type="InterPro" id="IPR025874">
    <property type="entry name" value="DZR"/>
</dbReference>
<dbReference type="Pfam" id="PF12773">
    <property type="entry name" value="DZR"/>
    <property type="match status" value="1"/>
</dbReference>
<dbReference type="AlphaFoldDB" id="A0A806K132"/>
<feature type="compositionally biased region" description="Acidic residues" evidence="1">
    <location>
        <begin position="85"/>
        <end position="101"/>
    </location>
</feature>
<reference evidence="3" key="1">
    <citation type="submission" date="2012-03" db="EMBL/GenBank/DDBJ databases">
        <title>Functional metagenomics reveals considerable lignocellulase gene clusters in the gut microbiome of a wood-feeding higher termite.</title>
        <authorList>
            <person name="Liu N."/>
        </authorList>
    </citation>
    <scope>NUCLEOTIDE SEQUENCE</scope>
</reference>
<feature type="domain" description="DZANK-type" evidence="2">
    <location>
        <begin position="14"/>
        <end position="61"/>
    </location>
</feature>
<protein>
    <recommendedName>
        <fullName evidence="2">DZANK-type domain-containing protein</fullName>
    </recommendedName>
</protein>